<dbReference type="Ensembl" id="ENSGWIT00000023841.1">
    <property type="protein sequence ID" value="ENSGWIP00000021742.1"/>
    <property type="gene ID" value="ENSGWIG00000011696.1"/>
</dbReference>
<feature type="chain" id="PRO_5034007563" evidence="2">
    <location>
        <begin position="22"/>
        <end position="184"/>
    </location>
</feature>
<dbReference type="RefSeq" id="XP_028290179.1">
    <property type="nucleotide sequence ID" value="XM_028434378.1"/>
</dbReference>
<evidence type="ECO:0000259" key="3">
    <source>
        <dbReference type="Pfam" id="PF00061"/>
    </source>
</evidence>
<accession>A0A8C5EH02</accession>
<dbReference type="InterPro" id="IPR000566">
    <property type="entry name" value="Lipocln_cytosolic_FA-bd_dom"/>
</dbReference>
<feature type="domain" description="Lipocalin/cytosolic fatty-acid binding" evidence="3">
    <location>
        <begin position="35"/>
        <end position="178"/>
    </location>
</feature>
<dbReference type="InterPro" id="IPR012674">
    <property type="entry name" value="Calycin"/>
</dbReference>
<reference evidence="4" key="1">
    <citation type="submission" date="2020-06" db="EMBL/GenBank/DDBJ databases">
        <authorList>
            <consortium name="Wellcome Sanger Institute Data Sharing"/>
        </authorList>
    </citation>
    <scope>NUCLEOTIDE SEQUENCE [LARGE SCALE GENOMIC DNA]</scope>
</reference>
<evidence type="ECO:0000256" key="2">
    <source>
        <dbReference type="SAM" id="SignalP"/>
    </source>
</evidence>
<protein>
    <submittedName>
        <fullName evidence="4">Lipocalin-like</fullName>
    </submittedName>
</protein>
<dbReference type="PRINTS" id="PR00179">
    <property type="entry name" value="LIPOCALIN"/>
</dbReference>
<dbReference type="PRINTS" id="PR01254">
    <property type="entry name" value="PGNDSYNTHASE"/>
</dbReference>
<gene>
    <name evidence="4" type="primary">LOC114454144</name>
</gene>
<evidence type="ECO:0000256" key="1">
    <source>
        <dbReference type="ARBA" id="ARBA00006889"/>
    </source>
</evidence>
<evidence type="ECO:0000313" key="5">
    <source>
        <dbReference type="Proteomes" id="UP000694680"/>
    </source>
</evidence>
<dbReference type="Gene3D" id="2.40.128.20">
    <property type="match status" value="1"/>
</dbReference>
<dbReference type="GeneID" id="114454144"/>
<dbReference type="GO" id="GO:0036094">
    <property type="term" value="F:small molecule binding"/>
    <property type="evidence" value="ECO:0007669"/>
    <property type="project" value="InterPro"/>
</dbReference>
<dbReference type="Pfam" id="PF00061">
    <property type="entry name" value="Lipocalin"/>
    <property type="match status" value="1"/>
</dbReference>
<comment type="similarity">
    <text evidence="1">Belongs to the calycin superfamily. Lipocalin family.</text>
</comment>
<dbReference type="PANTHER" id="PTHR11430">
    <property type="entry name" value="LIPOCALIN"/>
    <property type="match status" value="1"/>
</dbReference>
<dbReference type="SUPFAM" id="SSF50814">
    <property type="entry name" value="Lipocalins"/>
    <property type="match status" value="1"/>
</dbReference>
<dbReference type="AlphaFoldDB" id="A0A8C5EH02"/>
<dbReference type="OrthoDB" id="9048943at2759"/>
<keyword evidence="2" id="KW-0732">Signal</keyword>
<proteinExistence type="inferred from homology"/>
<organism evidence="4 5">
    <name type="scientific">Gouania willdenowi</name>
    <name type="common">Blunt-snouted clingfish</name>
    <name type="synonym">Lepadogaster willdenowi</name>
    <dbReference type="NCBI Taxonomy" id="441366"/>
    <lineage>
        <taxon>Eukaryota</taxon>
        <taxon>Metazoa</taxon>
        <taxon>Chordata</taxon>
        <taxon>Craniata</taxon>
        <taxon>Vertebrata</taxon>
        <taxon>Euteleostomi</taxon>
        <taxon>Actinopterygii</taxon>
        <taxon>Neopterygii</taxon>
        <taxon>Teleostei</taxon>
        <taxon>Neoteleostei</taxon>
        <taxon>Acanthomorphata</taxon>
        <taxon>Ovalentaria</taxon>
        <taxon>Blenniimorphae</taxon>
        <taxon>Blenniiformes</taxon>
        <taxon>Gobiesocoidei</taxon>
        <taxon>Gobiesocidae</taxon>
        <taxon>Gobiesocinae</taxon>
        <taxon>Gouania</taxon>
    </lineage>
</organism>
<dbReference type="Proteomes" id="UP000694680">
    <property type="component" value="Chromosome 20"/>
</dbReference>
<dbReference type="PANTHER" id="PTHR11430:SF139">
    <property type="entry name" value="LIPOCALIN-15 PRECURSOR-RELATED"/>
    <property type="match status" value="1"/>
</dbReference>
<dbReference type="InterPro" id="IPR002345">
    <property type="entry name" value="Lipocalin"/>
</dbReference>
<reference evidence="4" key="3">
    <citation type="submission" date="2025-09" db="UniProtKB">
        <authorList>
            <consortium name="Ensembl"/>
        </authorList>
    </citation>
    <scope>IDENTIFICATION</scope>
</reference>
<keyword evidence="5" id="KW-1185">Reference proteome</keyword>
<sequence length="184" mass="20571">MTNSLLRMMTTLSCLLMGVYAEVTPVQDFSLEKIAGKWYLGGIATNAEWFVNNKASMKMGTAMLTPTEEGDLDLTYANLNADGSCWRMTNLAKKTDTAGRFTFHSEVWNNDNDMRVTDAVYDDYSITYTIKTKEGVSHVLINLYSRSPEISAELQQKFTQFALANQILADNIAILPKNEECPAV</sequence>
<feature type="signal peptide" evidence="2">
    <location>
        <begin position="1"/>
        <end position="21"/>
    </location>
</feature>
<reference evidence="4" key="2">
    <citation type="submission" date="2025-08" db="UniProtKB">
        <authorList>
            <consortium name="Ensembl"/>
        </authorList>
    </citation>
    <scope>IDENTIFICATION</scope>
</reference>
<evidence type="ECO:0000313" key="4">
    <source>
        <dbReference type="Ensembl" id="ENSGWIP00000021742.1"/>
    </source>
</evidence>
<name>A0A8C5EH02_GOUWI</name>